<dbReference type="Pfam" id="PF01370">
    <property type="entry name" value="Epimerase"/>
    <property type="match status" value="1"/>
</dbReference>
<dbReference type="PANTHER" id="PTHR11092">
    <property type="entry name" value="SUGAR NUCLEOTIDE EPIMERASE RELATED"/>
    <property type="match status" value="1"/>
</dbReference>
<organism evidence="2 3">
    <name type="scientific">Candidatus Anaerobiospirillum pullicola</name>
    <dbReference type="NCBI Taxonomy" id="2838451"/>
    <lineage>
        <taxon>Bacteria</taxon>
        <taxon>Pseudomonadati</taxon>
        <taxon>Pseudomonadota</taxon>
        <taxon>Gammaproteobacteria</taxon>
        <taxon>Aeromonadales</taxon>
        <taxon>Succinivibrionaceae</taxon>
        <taxon>Anaerobiospirillum</taxon>
    </lineage>
</organism>
<dbReference type="PANTHER" id="PTHR11092:SF0">
    <property type="entry name" value="EPIMERASE FAMILY PROTEIN SDR39U1"/>
    <property type="match status" value="1"/>
</dbReference>
<evidence type="ECO:0000313" key="2">
    <source>
        <dbReference type="EMBL" id="MBU3843431.1"/>
    </source>
</evidence>
<evidence type="ECO:0000259" key="1">
    <source>
        <dbReference type="Pfam" id="PF01370"/>
    </source>
</evidence>
<name>A0A948X0I7_9GAMM</name>
<dbReference type="EMBL" id="JAHLFE010000016">
    <property type="protein sequence ID" value="MBU3843431.1"/>
    <property type="molecule type" value="Genomic_DNA"/>
</dbReference>
<dbReference type="AlphaFoldDB" id="A0A948X0I7"/>
<feature type="domain" description="NAD-dependent epimerase/dehydratase" evidence="1">
    <location>
        <begin position="3"/>
        <end position="140"/>
    </location>
</feature>
<proteinExistence type="predicted"/>
<dbReference type="Gene3D" id="3.40.50.720">
    <property type="entry name" value="NAD(P)-binding Rossmann-like Domain"/>
    <property type="match status" value="1"/>
</dbReference>
<accession>A0A948X0I7</accession>
<reference evidence="2" key="1">
    <citation type="journal article" date="2021" name="PeerJ">
        <title>Extensive microbial diversity within the chicken gut microbiome revealed by metagenomics and culture.</title>
        <authorList>
            <person name="Gilroy R."/>
            <person name="Ravi A."/>
            <person name="Getino M."/>
            <person name="Pursley I."/>
            <person name="Horton D.L."/>
            <person name="Alikhan N.F."/>
            <person name="Baker D."/>
            <person name="Gharbi K."/>
            <person name="Hall N."/>
            <person name="Watson M."/>
            <person name="Adriaenssens E.M."/>
            <person name="Foster-Nyarko E."/>
            <person name="Jarju S."/>
            <person name="Secka A."/>
            <person name="Antonio M."/>
            <person name="Oren A."/>
            <person name="Chaudhuri R.R."/>
            <person name="La Ragione R."/>
            <person name="Hildebrand F."/>
            <person name="Pallen M.J."/>
        </authorList>
    </citation>
    <scope>NUCLEOTIDE SEQUENCE</scope>
    <source>
        <strain evidence="2">378</strain>
    </source>
</reference>
<protein>
    <submittedName>
        <fullName evidence="2">NAD-dependent epimerase/dehydratase family protein</fullName>
    </submittedName>
</protein>
<dbReference type="Proteomes" id="UP000733611">
    <property type="component" value="Unassembled WGS sequence"/>
</dbReference>
<reference evidence="2" key="2">
    <citation type="submission" date="2021-04" db="EMBL/GenBank/DDBJ databases">
        <authorList>
            <person name="Gilroy R."/>
        </authorList>
    </citation>
    <scope>NUCLEOTIDE SEQUENCE</scope>
    <source>
        <strain evidence="2">378</strain>
    </source>
</reference>
<dbReference type="SUPFAM" id="SSF51735">
    <property type="entry name" value="NAD(P)-binding Rossmann-fold domains"/>
    <property type="match status" value="1"/>
</dbReference>
<comment type="caution">
    <text evidence="2">The sequence shown here is derived from an EMBL/GenBank/DDBJ whole genome shotgun (WGS) entry which is preliminary data.</text>
</comment>
<sequence>MHVVIAGGSGFIGANLTQVLLKQQHQVTILTHSEVHKVLSRLSKHYVFAKALLDAEFAPNRDITVMPYEDYSGEGDVLINLAGESLGAKAITMRRLHQLEKSRTTVLDDLASQVALPPIFIQASAVALYPNSDLSQDESAPTTGEGEIADLARLVESKAQALNEQFHFKHFYLARFGIVLHRSGGLIKKASFLPPFTVIHGDNTIPFIELNDAIEALLLLCNGAIESGPVNFTSPCAATLKELLRCCYKHSRLPQLPIITGFLRHSDRRIQLLSANQHIEPKVLLQNQFKFKHADISSID</sequence>
<dbReference type="InterPro" id="IPR001509">
    <property type="entry name" value="Epimerase_deHydtase"/>
</dbReference>
<evidence type="ECO:0000313" key="3">
    <source>
        <dbReference type="Proteomes" id="UP000733611"/>
    </source>
</evidence>
<gene>
    <name evidence="2" type="ORF">H9847_00945</name>
</gene>
<dbReference type="InterPro" id="IPR036291">
    <property type="entry name" value="NAD(P)-bd_dom_sf"/>
</dbReference>